<dbReference type="InterPro" id="IPR058799">
    <property type="entry name" value="CgnE_B"/>
</dbReference>
<dbReference type="Pfam" id="PF26231">
    <property type="entry name" value="CgnE_B"/>
    <property type="match status" value="1"/>
</dbReference>
<feature type="domain" description="Crocagin biosynthetic protein CgnE/B" evidence="1">
    <location>
        <begin position="28"/>
        <end position="326"/>
    </location>
</feature>
<comment type="caution">
    <text evidence="2">The sequence shown here is derived from an EMBL/GenBank/DDBJ whole genome shotgun (WGS) entry which is preliminary data.</text>
</comment>
<sequence length="328" mass="36540">MKPKDHVSLGEQLDRSLHPVFGVRPTYFADSLEVYDFLRSTGCRCHYLAAGDDPASLPEELRANAVLLFTERDNPPRFYDDAFGNSRVLMIPLRPFEPSLRAAMYALERIAQSDFARAAENSRQLINFIGAHQDSFRIQGDGCDLLVQLADEITVMQPIEDPFLQPREWGAIGQWLEVGLIPNGGNIQRSGYLVKGQFLARGTSIARHQTMPEARAHLHREARELAHDLREDGQFPLTLSVEDSRIKEIRTQGGKDIYKEVRRLSGEHTDMVLLELSMSSNASTSSQTIDWSINSVMNEGCAGVHVAVGDGISAAHIDFIATDARIIP</sequence>
<proteinExistence type="predicted"/>
<accession>A0ABT5EWE0</accession>
<evidence type="ECO:0000313" key="3">
    <source>
        <dbReference type="Proteomes" id="UP001221411"/>
    </source>
</evidence>
<evidence type="ECO:0000313" key="2">
    <source>
        <dbReference type="EMBL" id="MDC0746131.1"/>
    </source>
</evidence>
<dbReference type="EMBL" id="JAQNDO010000001">
    <property type="protein sequence ID" value="MDC0746131.1"/>
    <property type="molecule type" value="Genomic_DNA"/>
</dbReference>
<protein>
    <recommendedName>
        <fullName evidence="1">Crocagin biosynthetic protein CgnE/B domain-containing protein</fullName>
    </recommendedName>
</protein>
<reference evidence="2 3" key="1">
    <citation type="submission" date="2022-11" db="EMBL/GenBank/DDBJ databases">
        <title>Minimal conservation of predation-associated metabolite biosynthetic gene clusters underscores biosynthetic potential of Myxococcota including descriptions for ten novel species: Archangium lansinium sp. nov., Myxococcus landrumus sp. nov., Nannocystis bai.</title>
        <authorList>
            <person name="Ahearne A."/>
            <person name="Stevens C."/>
            <person name="Dowd S."/>
        </authorList>
    </citation>
    <scope>NUCLEOTIDE SEQUENCE [LARGE SCALE GENOMIC DNA]</scope>
    <source>
        <strain evidence="2 3">RJM3</strain>
    </source>
</reference>
<dbReference type="RefSeq" id="WP_271924340.1">
    <property type="nucleotide sequence ID" value="NZ_JAQNDO010000001.1"/>
</dbReference>
<evidence type="ECO:0000259" key="1">
    <source>
        <dbReference type="Pfam" id="PF26231"/>
    </source>
</evidence>
<organism evidence="2 3">
    <name type="scientific">Polyangium mundeleinium</name>
    <dbReference type="NCBI Taxonomy" id="2995306"/>
    <lineage>
        <taxon>Bacteria</taxon>
        <taxon>Pseudomonadati</taxon>
        <taxon>Myxococcota</taxon>
        <taxon>Polyangia</taxon>
        <taxon>Polyangiales</taxon>
        <taxon>Polyangiaceae</taxon>
        <taxon>Polyangium</taxon>
    </lineage>
</organism>
<dbReference type="Proteomes" id="UP001221411">
    <property type="component" value="Unassembled WGS sequence"/>
</dbReference>
<name>A0ABT5EWE0_9BACT</name>
<keyword evidence="3" id="KW-1185">Reference proteome</keyword>
<gene>
    <name evidence="2" type="ORF">POL67_32690</name>
</gene>